<dbReference type="EMBL" id="BARS01056786">
    <property type="protein sequence ID" value="GAG45763.1"/>
    <property type="molecule type" value="Genomic_DNA"/>
</dbReference>
<comment type="caution">
    <text evidence="4">The sequence shown here is derived from an EMBL/GenBank/DDBJ whole genome shotgun (WGS) entry which is preliminary data.</text>
</comment>
<evidence type="ECO:0000256" key="1">
    <source>
        <dbReference type="ARBA" id="ARBA00022723"/>
    </source>
</evidence>
<gene>
    <name evidence="4" type="ORF">S01H1_83509</name>
</gene>
<dbReference type="SUPFAM" id="SSF52242">
    <property type="entry name" value="Cobalamin (vitamin B12)-binding domain"/>
    <property type="match status" value="1"/>
</dbReference>
<proteinExistence type="predicted"/>
<feature type="domain" description="B12-binding" evidence="3">
    <location>
        <begin position="6"/>
        <end position="130"/>
    </location>
</feature>
<dbReference type="InterPro" id="IPR006158">
    <property type="entry name" value="Cobalamin-bd"/>
</dbReference>
<dbReference type="PROSITE" id="PS51332">
    <property type="entry name" value="B12_BINDING"/>
    <property type="match status" value="1"/>
</dbReference>
<name>X0YAK8_9ZZZZ</name>
<feature type="non-terminal residue" evidence="4">
    <location>
        <position position="1"/>
    </location>
</feature>
<dbReference type="Gene3D" id="3.40.50.280">
    <property type="entry name" value="Cobalamin-binding domain"/>
    <property type="match status" value="1"/>
</dbReference>
<dbReference type="GO" id="GO:0031419">
    <property type="term" value="F:cobalamin binding"/>
    <property type="evidence" value="ECO:0007669"/>
    <property type="project" value="InterPro"/>
</dbReference>
<dbReference type="InterPro" id="IPR036724">
    <property type="entry name" value="Cobalamin-bd_sf"/>
</dbReference>
<keyword evidence="2" id="KW-0170">Cobalt</keyword>
<sequence length="130" mass="13913">ASPQTKGPIVTGSLEGDIHDLGKNIFKMVLTGKGYRVVDCGKDCPVETLIDTAEQEGAKAIGISGLITTVIPQVCQVREKMMKRGLEHIKILAGGAALKQATRESLNVDFLAETTFDGVRYLDQVLGGQK</sequence>
<dbReference type="GO" id="GO:0046653">
    <property type="term" value="P:tetrahydrofolate metabolic process"/>
    <property type="evidence" value="ECO:0007669"/>
    <property type="project" value="TreeGrafter"/>
</dbReference>
<dbReference type="Pfam" id="PF02310">
    <property type="entry name" value="B12-binding"/>
    <property type="match status" value="1"/>
</dbReference>
<dbReference type="GO" id="GO:0008705">
    <property type="term" value="F:methionine synthase activity"/>
    <property type="evidence" value="ECO:0007669"/>
    <property type="project" value="TreeGrafter"/>
</dbReference>
<dbReference type="GO" id="GO:0046872">
    <property type="term" value="F:metal ion binding"/>
    <property type="evidence" value="ECO:0007669"/>
    <property type="project" value="UniProtKB-KW"/>
</dbReference>
<keyword evidence="1" id="KW-0479">Metal-binding</keyword>
<organism evidence="4">
    <name type="scientific">marine sediment metagenome</name>
    <dbReference type="NCBI Taxonomy" id="412755"/>
    <lineage>
        <taxon>unclassified sequences</taxon>
        <taxon>metagenomes</taxon>
        <taxon>ecological metagenomes</taxon>
    </lineage>
</organism>
<dbReference type="GO" id="GO:0005829">
    <property type="term" value="C:cytosol"/>
    <property type="evidence" value="ECO:0007669"/>
    <property type="project" value="TreeGrafter"/>
</dbReference>
<evidence type="ECO:0000256" key="2">
    <source>
        <dbReference type="ARBA" id="ARBA00023285"/>
    </source>
</evidence>
<dbReference type="PANTHER" id="PTHR45833:SF1">
    <property type="entry name" value="METHIONINE SYNTHASE"/>
    <property type="match status" value="1"/>
</dbReference>
<protein>
    <recommendedName>
        <fullName evidence="3">B12-binding domain-containing protein</fullName>
    </recommendedName>
</protein>
<evidence type="ECO:0000313" key="4">
    <source>
        <dbReference type="EMBL" id="GAG45763.1"/>
    </source>
</evidence>
<evidence type="ECO:0000259" key="3">
    <source>
        <dbReference type="PROSITE" id="PS51332"/>
    </source>
</evidence>
<dbReference type="PANTHER" id="PTHR45833">
    <property type="entry name" value="METHIONINE SYNTHASE"/>
    <property type="match status" value="1"/>
</dbReference>
<reference evidence="4" key="1">
    <citation type="journal article" date="2014" name="Front. Microbiol.">
        <title>High frequency of phylogenetically diverse reductive dehalogenase-homologous genes in deep subseafloor sedimentary metagenomes.</title>
        <authorList>
            <person name="Kawai M."/>
            <person name="Futagami T."/>
            <person name="Toyoda A."/>
            <person name="Takaki Y."/>
            <person name="Nishi S."/>
            <person name="Hori S."/>
            <person name="Arai W."/>
            <person name="Tsubouchi T."/>
            <person name="Morono Y."/>
            <person name="Uchiyama I."/>
            <person name="Ito T."/>
            <person name="Fujiyama A."/>
            <person name="Inagaki F."/>
            <person name="Takami H."/>
        </authorList>
    </citation>
    <scope>NUCLEOTIDE SEQUENCE</scope>
    <source>
        <strain evidence="4">Expedition CK06-06</strain>
    </source>
</reference>
<dbReference type="InterPro" id="IPR050554">
    <property type="entry name" value="Met_Synthase/Corrinoid"/>
</dbReference>
<dbReference type="AlphaFoldDB" id="X0YAK8"/>
<dbReference type="GO" id="GO:0050667">
    <property type="term" value="P:homocysteine metabolic process"/>
    <property type="evidence" value="ECO:0007669"/>
    <property type="project" value="TreeGrafter"/>
</dbReference>
<accession>X0YAK8</accession>